<dbReference type="GeneID" id="105009621"/>
<feature type="domain" description="G-protein coupled receptors family 1 profile" evidence="14">
    <location>
        <begin position="22"/>
        <end position="294"/>
    </location>
</feature>
<dbReference type="InterPro" id="IPR049579">
    <property type="entry name" value="GPR26/78-like"/>
</dbReference>
<reference evidence="15" key="2">
    <citation type="submission" date="2025-08" db="UniProtKB">
        <authorList>
            <consortium name="Ensembl"/>
        </authorList>
    </citation>
    <scope>IDENTIFICATION</scope>
</reference>
<dbReference type="RefSeq" id="XP_010867358.2">
    <property type="nucleotide sequence ID" value="XM_010869056.4"/>
</dbReference>
<comment type="subcellular location">
    <subcellularLocation>
        <location evidence="1">Cell membrane</location>
        <topology evidence="1">Multi-pass membrane protein</topology>
    </subcellularLocation>
</comment>
<feature type="transmembrane region" description="Helical" evidence="13">
    <location>
        <begin position="6"/>
        <end position="32"/>
    </location>
</feature>
<evidence type="ECO:0000256" key="11">
    <source>
        <dbReference type="ARBA" id="ARBA00070820"/>
    </source>
</evidence>
<accession>A0AAY5KD81</accession>
<keyword evidence="2" id="KW-1003">Cell membrane</keyword>
<feature type="transmembrane region" description="Helical" evidence="13">
    <location>
        <begin position="44"/>
        <end position="68"/>
    </location>
</feature>
<dbReference type="InterPro" id="IPR017452">
    <property type="entry name" value="GPCR_Rhodpsn_7TM"/>
</dbReference>
<dbReference type="PROSITE" id="PS50262">
    <property type="entry name" value="G_PROTEIN_RECEP_F1_2"/>
    <property type="match status" value="1"/>
</dbReference>
<evidence type="ECO:0000256" key="5">
    <source>
        <dbReference type="ARBA" id="ARBA00023040"/>
    </source>
</evidence>
<keyword evidence="3 13" id="KW-0812">Transmembrane</keyword>
<keyword evidence="16" id="KW-1185">Reference proteome</keyword>
<dbReference type="GeneTree" id="ENSGT00950000183001"/>
<dbReference type="InterPro" id="IPR051880">
    <property type="entry name" value="GPC_Orphan_Receptors"/>
</dbReference>
<evidence type="ECO:0000256" key="6">
    <source>
        <dbReference type="ARBA" id="ARBA00023136"/>
    </source>
</evidence>
<dbReference type="FunFam" id="1.20.1070.10:FF:000095">
    <property type="entry name" value="G-protein coupled receptor 26"/>
    <property type="match status" value="1"/>
</dbReference>
<keyword evidence="8" id="KW-0675">Receptor</keyword>
<comment type="function">
    <text evidence="10">Orphan receptor. Displays a significant level of constitutive activity. Its effect is mediated by G(s)-alpha protein that stimulate adenylate cyclase, resulting in an elevation of intracellular cAMP.</text>
</comment>
<evidence type="ECO:0000313" key="15">
    <source>
        <dbReference type="Ensembl" id="ENSELUP00000086190.1"/>
    </source>
</evidence>
<dbReference type="PRINTS" id="PR00237">
    <property type="entry name" value="GPCRRHODOPSN"/>
</dbReference>
<dbReference type="GO" id="GO:0005886">
    <property type="term" value="C:plasma membrane"/>
    <property type="evidence" value="ECO:0007669"/>
    <property type="project" value="UniProtKB-SubCell"/>
</dbReference>
<evidence type="ECO:0000256" key="10">
    <source>
        <dbReference type="ARBA" id="ARBA00056480"/>
    </source>
</evidence>
<keyword evidence="5" id="KW-0297">G-protein coupled receptor</keyword>
<dbReference type="PANTHER" id="PTHR24245">
    <property type="entry name" value="G-PROTEIN COUPLED RECEPTOR"/>
    <property type="match status" value="1"/>
</dbReference>
<dbReference type="Pfam" id="PF00001">
    <property type="entry name" value="7tm_1"/>
    <property type="match status" value="1"/>
</dbReference>
<dbReference type="Ensembl" id="ENSELUT00000108645.1">
    <property type="protein sequence ID" value="ENSELUP00000086190.1"/>
    <property type="gene ID" value="ENSELUG00000034917.1"/>
</dbReference>
<dbReference type="SUPFAM" id="SSF81321">
    <property type="entry name" value="Family A G protein-coupled receptor-like"/>
    <property type="match status" value="1"/>
</dbReference>
<evidence type="ECO:0000256" key="9">
    <source>
        <dbReference type="ARBA" id="ARBA00023224"/>
    </source>
</evidence>
<evidence type="ECO:0000256" key="2">
    <source>
        <dbReference type="ARBA" id="ARBA00022475"/>
    </source>
</evidence>
<name>A0AAY5KD81_ESOLU</name>
<dbReference type="GO" id="GO:0007189">
    <property type="term" value="P:adenylate cyclase-activating G protein-coupled receptor signaling pathway"/>
    <property type="evidence" value="ECO:0007669"/>
    <property type="project" value="TreeGrafter"/>
</dbReference>
<dbReference type="AlphaFoldDB" id="A0AAY5KD81"/>
<dbReference type="Proteomes" id="UP000265140">
    <property type="component" value="Chromosome 6"/>
</dbReference>
<dbReference type="InterPro" id="IPR000276">
    <property type="entry name" value="GPCR_Rhodpsn"/>
</dbReference>
<dbReference type="CDD" id="cd15219">
    <property type="entry name" value="7tmA_GPR26_GPR78-like"/>
    <property type="match status" value="1"/>
</dbReference>
<feature type="transmembrane region" description="Helical" evidence="13">
    <location>
        <begin position="88"/>
        <end position="112"/>
    </location>
</feature>
<evidence type="ECO:0000256" key="12">
    <source>
        <dbReference type="SAM" id="MobiDB-lite"/>
    </source>
</evidence>
<evidence type="ECO:0000313" key="16">
    <source>
        <dbReference type="Proteomes" id="UP000265140"/>
    </source>
</evidence>
<feature type="transmembrane region" description="Helical" evidence="13">
    <location>
        <begin position="243"/>
        <end position="259"/>
    </location>
</feature>
<gene>
    <name evidence="15" type="primary">GPR26</name>
</gene>
<evidence type="ECO:0000256" key="7">
    <source>
        <dbReference type="ARBA" id="ARBA00023157"/>
    </source>
</evidence>
<organism evidence="15 16">
    <name type="scientific">Esox lucius</name>
    <name type="common">Northern pike</name>
    <dbReference type="NCBI Taxonomy" id="8010"/>
    <lineage>
        <taxon>Eukaryota</taxon>
        <taxon>Metazoa</taxon>
        <taxon>Chordata</taxon>
        <taxon>Craniata</taxon>
        <taxon>Vertebrata</taxon>
        <taxon>Euteleostomi</taxon>
        <taxon>Actinopterygii</taxon>
        <taxon>Neopterygii</taxon>
        <taxon>Teleostei</taxon>
        <taxon>Protacanthopterygii</taxon>
        <taxon>Esociformes</taxon>
        <taxon>Esocidae</taxon>
        <taxon>Esox</taxon>
    </lineage>
</organism>
<dbReference type="GO" id="GO:0004930">
    <property type="term" value="F:G protein-coupled receptor activity"/>
    <property type="evidence" value="ECO:0007669"/>
    <property type="project" value="UniProtKB-KW"/>
</dbReference>
<evidence type="ECO:0000256" key="13">
    <source>
        <dbReference type="SAM" id="Phobius"/>
    </source>
</evidence>
<reference evidence="15" key="3">
    <citation type="submission" date="2025-09" db="UniProtKB">
        <authorList>
            <consortium name="Ensembl"/>
        </authorList>
    </citation>
    <scope>IDENTIFICATION</scope>
</reference>
<evidence type="ECO:0000256" key="8">
    <source>
        <dbReference type="ARBA" id="ARBA00023170"/>
    </source>
</evidence>
<feature type="region of interest" description="Disordered" evidence="12">
    <location>
        <begin position="319"/>
        <end position="342"/>
    </location>
</feature>
<feature type="transmembrane region" description="Helical" evidence="13">
    <location>
        <begin position="124"/>
        <end position="149"/>
    </location>
</feature>
<keyword evidence="7" id="KW-1015">Disulfide bond</keyword>
<dbReference type="PANTHER" id="PTHR24245:SF6">
    <property type="entry name" value="G-PROTEIN COUPLED RECEPTOR 26"/>
    <property type="match status" value="1"/>
</dbReference>
<reference evidence="15 16" key="1">
    <citation type="submission" date="2020-02" db="EMBL/GenBank/DDBJ databases">
        <title>Esox lucius (northern pike) genome, fEsoLuc1, primary haplotype.</title>
        <authorList>
            <person name="Myers G."/>
            <person name="Karagic N."/>
            <person name="Meyer A."/>
            <person name="Pippel M."/>
            <person name="Reichard M."/>
            <person name="Winkler S."/>
            <person name="Tracey A."/>
            <person name="Sims Y."/>
            <person name="Howe K."/>
            <person name="Rhie A."/>
            <person name="Formenti G."/>
            <person name="Durbin R."/>
            <person name="Fedrigo O."/>
            <person name="Jarvis E.D."/>
        </authorList>
    </citation>
    <scope>NUCLEOTIDE SEQUENCE [LARGE SCALE GENOMIC DNA]</scope>
</reference>
<evidence type="ECO:0000256" key="3">
    <source>
        <dbReference type="ARBA" id="ARBA00022692"/>
    </source>
</evidence>
<proteinExistence type="predicted"/>
<keyword evidence="6 13" id="KW-0472">Membrane</keyword>
<feature type="transmembrane region" description="Helical" evidence="13">
    <location>
        <begin position="169"/>
        <end position="195"/>
    </location>
</feature>
<sequence length="342" mass="38915">MDTAEVFLSVLVVVIIIVSLLSNVVVLICFLYNPEIRKQVPGVFTLNLTFCNLLLTVSNMPLTLVGLVNKGQPGGDAFCQLVGFFETFLTTNSMLSMAALSIDRWIAVVFPLRYHSRMRHRDAALVLGYTWVHSMSFSTVAACLSWVGYHQLYASCTLSDVMENSRTQFVIFTVFFHSLTFLLSFVVLCVTYLKVLKVARFHCKRIDVITMQTLVLLVDIHPSVRERCLEEQKRRRQRATRKISTFIGTFMVCFAPYVITRIVELFPSVPIDHRWGILSKCLAYSKAACDPFVYSLLRNQYRKTCRDVLNRLLKPSSLNASGRGHHDHETRVRNNTVQAAAE</sequence>
<keyword evidence="4 13" id="KW-1133">Transmembrane helix</keyword>
<evidence type="ECO:0000259" key="14">
    <source>
        <dbReference type="PROSITE" id="PS50262"/>
    </source>
</evidence>
<keyword evidence="9" id="KW-0807">Transducer</keyword>
<dbReference type="Gene3D" id="1.20.1070.10">
    <property type="entry name" value="Rhodopsin 7-helix transmembrane proteins"/>
    <property type="match status" value="1"/>
</dbReference>
<protein>
    <recommendedName>
        <fullName evidence="11">G-protein coupled receptor 26</fullName>
    </recommendedName>
</protein>
<evidence type="ECO:0000256" key="4">
    <source>
        <dbReference type="ARBA" id="ARBA00022989"/>
    </source>
</evidence>
<evidence type="ECO:0000256" key="1">
    <source>
        <dbReference type="ARBA" id="ARBA00004651"/>
    </source>
</evidence>
<feature type="compositionally biased region" description="Polar residues" evidence="12">
    <location>
        <begin position="333"/>
        <end position="342"/>
    </location>
</feature>